<proteinExistence type="predicted"/>
<dbReference type="EMBL" id="JAUKTV010000015">
    <property type="protein sequence ID" value="KAK0714334.1"/>
    <property type="molecule type" value="Genomic_DNA"/>
</dbReference>
<feature type="signal peptide" evidence="1">
    <location>
        <begin position="1"/>
        <end position="21"/>
    </location>
</feature>
<sequence>MHFMQALGLDCFHLLLSPVYGRVFVPGLGLQGTVWLVRSCNGRPPDTWKPNRFIYGTYLPNVLSSRTGCSLRIKECVKNTRRIFSACRAWACPWNLLGCGEPTAPEEKGQDSVTISRQL</sequence>
<comment type="caution">
    <text evidence="2">The sequence shown here is derived from an EMBL/GenBank/DDBJ whole genome shotgun (WGS) entry which is preliminary data.</text>
</comment>
<reference evidence="2" key="1">
    <citation type="submission" date="2023-06" db="EMBL/GenBank/DDBJ databases">
        <title>Genome-scale phylogeny and comparative genomics of the fungal order Sordariales.</title>
        <authorList>
            <consortium name="Lawrence Berkeley National Laboratory"/>
            <person name="Hensen N."/>
            <person name="Bonometti L."/>
            <person name="Westerberg I."/>
            <person name="Brannstrom I.O."/>
            <person name="Guillou S."/>
            <person name="Cros-Aarteil S."/>
            <person name="Calhoun S."/>
            <person name="Haridas S."/>
            <person name="Kuo A."/>
            <person name="Mondo S."/>
            <person name="Pangilinan J."/>
            <person name="Riley R."/>
            <person name="Labutti K."/>
            <person name="Andreopoulos B."/>
            <person name="Lipzen A."/>
            <person name="Chen C."/>
            <person name="Yanf M."/>
            <person name="Daum C."/>
            <person name="Ng V."/>
            <person name="Clum A."/>
            <person name="Steindorff A."/>
            <person name="Ohm R."/>
            <person name="Martin F."/>
            <person name="Silar P."/>
            <person name="Natvig D."/>
            <person name="Lalanne C."/>
            <person name="Gautier V."/>
            <person name="Ament-Velasquez S.L."/>
            <person name="Kruys A."/>
            <person name="Hutchinson M.I."/>
            <person name="Powell A.J."/>
            <person name="Barry K."/>
            <person name="Miller A.N."/>
            <person name="Grigoriev I.V."/>
            <person name="Debuchy R."/>
            <person name="Gladieux P."/>
            <person name="Thoren M.H."/>
            <person name="Johannesson H."/>
        </authorList>
    </citation>
    <scope>NUCLEOTIDE SEQUENCE</scope>
    <source>
        <strain evidence="2">CBS 540.89</strain>
    </source>
</reference>
<gene>
    <name evidence="2" type="ORF">B0T21DRAFT_375680</name>
</gene>
<evidence type="ECO:0000313" key="3">
    <source>
        <dbReference type="Proteomes" id="UP001172159"/>
    </source>
</evidence>
<accession>A0AA40DSA8</accession>
<dbReference type="AlphaFoldDB" id="A0AA40DSA8"/>
<evidence type="ECO:0008006" key="4">
    <source>
        <dbReference type="Google" id="ProtNLM"/>
    </source>
</evidence>
<protein>
    <recommendedName>
        <fullName evidence="4">Secreted protein</fullName>
    </recommendedName>
</protein>
<keyword evidence="3" id="KW-1185">Reference proteome</keyword>
<name>A0AA40DSA8_9PEZI</name>
<dbReference type="Proteomes" id="UP001172159">
    <property type="component" value="Unassembled WGS sequence"/>
</dbReference>
<evidence type="ECO:0000313" key="2">
    <source>
        <dbReference type="EMBL" id="KAK0714334.1"/>
    </source>
</evidence>
<evidence type="ECO:0000256" key="1">
    <source>
        <dbReference type="SAM" id="SignalP"/>
    </source>
</evidence>
<keyword evidence="1" id="KW-0732">Signal</keyword>
<organism evidence="2 3">
    <name type="scientific">Apiosordaria backusii</name>
    <dbReference type="NCBI Taxonomy" id="314023"/>
    <lineage>
        <taxon>Eukaryota</taxon>
        <taxon>Fungi</taxon>
        <taxon>Dikarya</taxon>
        <taxon>Ascomycota</taxon>
        <taxon>Pezizomycotina</taxon>
        <taxon>Sordariomycetes</taxon>
        <taxon>Sordariomycetidae</taxon>
        <taxon>Sordariales</taxon>
        <taxon>Lasiosphaeriaceae</taxon>
        <taxon>Apiosordaria</taxon>
    </lineage>
</organism>
<feature type="chain" id="PRO_5041348774" description="Secreted protein" evidence="1">
    <location>
        <begin position="22"/>
        <end position="119"/>
    </location>
</feature>